<keyword evidence="2" id="KW-1185">Reference proteome</keyword>
<name>A0ACC4CG33_POPAL</name>
<sequence length="1219" mass="136996">MAGNRFATMLQRNTHKLTVILVYAVLEWVLIILLLLNSLFTYLITKFAKYFGLQKPCPWCSRIDHMLEPGKNTNSYRDLVCESHATEISKLSYCSNHQKLAEAQNMCMDCLASRPNHSDHSGGMTRRIALFSWVSKDATANGENIVRCSCCNESLNSNVYPPYLLFKPSWEALKYSKKGNLIVEEMDDEKDGIYCKEISKPDSLAHYTDHEDSNEIKRDDREGQQEDEVAADEHQMLSEVGSFCLKDAVGEDCSRSESNLHYDEKEAHIMEQDSYGMDSIHQGFDDNMIEYCFDKDNSLEIINLHLERNLGCDFSRLIPVDLIDSSTTANQEPYNLKEDPAEEIHQNGTSDSALHNEMNKEEMTSYAEVESMGIEVDCCEKSSVSNFTEMKKDLDGKEHEKVTAPEEALTLSLDGNSVDMEETVEPDELPAYEEEINGSNLFTDQTKSKDFIELSDFGTNQAQESTRLPCLQEDQSSETDNEAEIPDALESNELGPNDTEITTEGEKMLSADDNQVGILSSHLESNEAEEEKFPETPTSADSAHYLHKKLMLFEKRESGTEESLDGSVVSEMDFGDSVLTVERLKTALKAERKAFGALYTELEEERSASAIAANQTMAMINRLQEEKAAMQMEALQYQRMMEEQSEYDQEALQLLNELMIKREKEKQELEKELEVYRKKVLDYEAKEKLRKIRRIKDGSIRSRTSSVTCSNTEDLDELSIDLNREARDEDGGSSFGNQESGNNNTSGDDVVNLQEIALDCVKQMTALDDSLVEFEEERLSILDQLKVLEEKLLHLDDNDDIEDEHSGEQSSNYSVKGFGESYEMSTPDENGISIDTSKDGRYPERKTMNSMAKNLLPLLDDAADNETEGFIFDENVESEFVEMENSLLPEFDLDGKKLAIEEEVDHVYERLHALEADREFLKHCMSSIQKGDKGMDLLQEILQHLRDLRTVELRNARISPDGTEDSWSLVCFVSPPSSLFPGKGEGPEGLHKHTWFDCIDREGLKGMGRRIKPSFQVFALVMSYGLKYRVKNSEEIIKPPSLPPYPEMIWSAIAALNETGGSNKTSISKYIESKHGDLPAGHTALLAHHLNRMTDTGELMFLKNNYMKPDPSAPPRRGRGRPPKPKDPLAPPADLAPARPRGRPPKDPNAPPKPVKPKATTAGSGKPRGRPRKMARPTRGITGTPTATSAVPMTTGSGRPRGRPPKVKAAAMTEVSVQN</sequence>
<gene>
    <name evidence="1" type="ORF">D5086_008438</name>
</gene>
<protein>
    <submittedName>
        <fullName evidence="1">Uncharacterized protein</fullName>
    </submittedName>
</protein>
<organism evidence="1 2">
    <name type="scientific">Populus alba</name>
    <name type="common">White poplar</name>
    <dbReference type="NCBI Taxonomy" id="43335"/>
    <lineage>
        <taxon>Eukaryota</taxon>
        <taxon>Viridiplantae</taxon>
        <taxon>Streptophyta</taxon>
        <taxon>Embryophyta</taxon>
        <taxon>Tracheophyta</taxon>
        <taxon>Spermatophyta</taxon>
        <taxon>Magnoliopsida</taxon>
        <taxon>eudicotyledons</taxon>
        <taxon>Gunneridae</taxon>
        <taxon>Pentapetalae</taxon>
        <taxon>rosids</taxon>
        <taxon>fabids</taxon>
        <taxon>Malpighiales</taxon>
        <taxon>Salicaceae</taxon>
        <taxon>Saliceae</taxon>
        <taxon>Populus</taxon>
    </lineage>
</organism>
<dbReference type="EMBL" id="RCHU02000004">
    <property type="protein sequence ID" value="KAL3596801.1"/>
    <property type="molecule type" value="Genomic_DNA"/>
</dbReference>
<reference evidence="1 2" key="1">
    <citation type="journal article" date="2024" name="Plant Biotechnol. J.">
        <title>Genome and CRISPR/Cas9 system of a widespread forest tree (Populus alba) in the world.</title>
        <authorList>
            <person name="Liu Y.J."/>
            <person name="Jiang P.F."/>
            <person name="Han X.M."/>
            <person name="Li X.Y."/>
            <person name="Wang H.M."/>
            <person name="Wang Y.J."/>
            <person name="Wang X.X."/>
            <person name="Zeng Q.Y."/>
        </authorList>
    </citation>
    <scope>NUCLEOTIDE SEQUENCE [LARGE SCALE GENOMIC DNA]</scope>
    <source>
        <strain evidence="2">cv. PAL-ZL1</strain>
    </source>
</reference>
<accession>A0ACC4CG33</accession>
<dbReference type="Proteomes" id="UP000309997">
    <property type="component" value="Unassembled WGS sequence"/>
</dbReference>
<comment type="caution">
    <text evidence="1">The sequence shown here is derived from an EMBL/GenBank/DDBJ whole genome shotgun (WGS) entry which is preliminary data.</text>
</comment>
<evidence type="ECO:0000313" key="1">
    <source>
        <dbReference type="EMBL" id="KAL3596801.1"/>
    </source>
</evidence>
<proteinExistence type="predicted"/>
<evidence type="ECO:0000313" key="2">
    <source>
        <dbReference type="Proteomes" id="UP000309997"/>
    </source>
</evidence>